<evidence type="ECO:0000256" key="1">
    <source>
        <dbReference type="ARBA" id="ARBA00009613"/>
    </source>
</evidence>
<organism evidence="4 5">
    <name type="scientific">Xenoophorus captivus</name>
    <dbReference type="NCBI Taxonomy" id="1517983"/>
    <lineage>
        <taxon>Eukaryota</taxon>
        <taxon>Metazoa</taxon>
        <taxon>Chordata</taxon>
        <taxon>Craniata</taxon>
        <taxon>Vertebrata</taxon>
        <taxon>Euteleostomi</taxon>
        <taxon>Actinopterygii</taxon>
        <taxon>Neopterygii</taxon>
        <taxon>Teleostei</taxon>
        <taxon>Neoteleostei</taxon>
        <taxon>Acanthomorphata</taxon>
        <taxon>Ovalentaria</taxon>
        <taxon>Atherinomorphae</taxon>
        <taxon>Cyprinodontiformes</taxon>
        <taxon>Goodeidae</taxon>
        <taxon>Xenoophorus</taxon>
    </lineage>
</organism>
<dbReference type="Pfam" id="PF02866">
    <property type="entry name" value="Ldh_1_C"/>
    <property type="match status" value="1"/>
</dbReference>
<reference evidence="4 5" key="1">
    <citation type="submission" date="2021-06" db="EMBL/GenBank/DDBJ databases">
        <authorList>
            <person name="Palmer J.M."/>
        </authorList>
    </citation>
    <scope>NUCLEOTIDE SEQUENCE [LARGE SCALE GENOMIC DNA]</scope>
    <source>
        <strain evidence="4 5">XC_2019</strain>
        <tissue evidence="4">Muscle</tissue>
    </source>
</reference>
<feature type="domain" description="Lactate/malate dehydrogenase C-terminal" evidence="3">
    <location>
        <begin position="15"/>
        <end position="104"/>
    </location>
</feature>
<dbReference type="EMBL" id="JAHRIN010067457">
    <property type="protein sequence ID" value="MEQ2214531.1"/>
    <property type="molecule type" value="Genomic_DNA"/>
</dbReference>
<dbReference type="InterPro" id="IPR015955">
    <property type="entry name" value="Lactate_DH/Glyco_Ohase_4_C"/>
</dbReference>
<protein>
    <recommendedName>
        <fullName evidence="3">Lactate/malate dehydrogenase C-terminal domain-containing protein</fullName>
    </recommendedName>
</protein>
<evidence type="ECO:0000256" key="2">
    <source>
        <dbReference type="ARBA" id="ARBA00023002"/>
    </source>
</evidence>
<gene>
    <name evidence="4" type="ORF">XENOCAPTIV_011118</name>
</gene>
<dbReference type="SUPFAM" id="SSF56327">
    <property type="entry name" value="LDH C-terminal domain-like"/>
    <property type="match status" value="1"/>
</dbReference>
<accession>A0ABV0S2B2</accession>
<dbReference type="Gene3D" id="3.90.110.10">
    <property type="entry name" value="Lactate dehydrogenase/glycoside hydrolase, family 4, C-terminal"/>
    <property type="match status" value="1"/>
</dbReference>
<evidence type="ECO:0000259" key="3">
    <source>
        <dbReference type="Pfam" id="PF02866"/>
    </source>
</evidence>
<comment type="caution">
    <text evidence="4">The sequence shown here is derived from an EMBL/GenBank/DDBJ whole genome shotgun (WGS) entry which is preliminary data.</text>
</comment>
<name>A0ABV0S2B2_9TELE</name>
<dbReference type="InterPro" id="IPR010945">
    <property type="entry name" value="Malate_DH_type2"/>
</dbReference>
<evidence type="ECO:0000313" key="4">
    <source>
        <dbReference type="EMBL" id="MEQ2214531.1"/>
    </source>
</evidence>
<evidence type="ECO:0000313" key="5">
    <source>
        <dbReference type="Proteomes" id="UP001434883"/>
    </source>
</evidence>
<dbReference type="Proteomes" id="UP001434883">
    <property type="component" value="Unassembled WGS sequence"/>
</dbReference>
<proteinExistence type="inferred from homology"/>
<keyword evidence="5" id="KW-1185">Reference proteome</keyword>
<dbReference type="SUPFAM" id="SSF51735">
    <property type="entry name" value="NAD(P)-binding Rossmann-fold domains"/>
    <property type="match status" value="1"/>
</dbReference>
<dbReference type="PANTHER" id="PTHR23382">
    <property type="entry name" value="MALATE DEHYDROGENASE"/>
    <property type="match status" value="1"/>
</dbReference>
<keyword evidence="2" id="KW-0560">Oxidoreductase</keyword>
<dbReference type="InterPro" id="IPR022383">
    <property type="entry name" value="Lactate/malate_DH_C"/>
</dbReference>
<sequence>MPRKEGMERKDLLKANVAIFKSQGAALDKYAKKTVKTVQQRGAAVIKARKLSSAMSAAKAICDHMRDIWFGTPEGEFTSLGIYSTGNSYAVPEDLIYSFPVQIKVAII</sequence>
<dbReference type="InterPro" id="IPR036291">
    <property type="entry name" value="NAD(P)-bd_dom_sf"/>
</dbReference>
<comment type="similarity">
    <text evidence="1">Belongs to the LDH/MDH superfamily. MDH type 2 family.</text>
</comment>